<keyword evidence="1" id="KW-0863">Zinc-finger</keyword>
<evidence type="ECO:0000256" key="2">
    <source>
        <dbReference type="SAM" id="MobiDB-lite"/>
    </source>
</evidence>
<gene>
    <name evidence="4" type="ORF">UTRI_01928</name>
</gene>
<feature type="compositionally biased region" description="Basic and acidic residues" evidence="2">
    <location>
        <begin position="49"/>
        <end position="60"/>
    </location>
</feature>
<dbReference type="EMBL" id="OOIN01000005">
    <property type="protein sequence ID" value="SPO23250.1"/>
    <property type="molecule type" value="Genomic_DNA"/>
</dbReference>
<feature type="compositionally biased region" description="Low complexity" evidence="2">
    <location>
        <begin position="252"/>
        <end position="269"/>
    </location>
</feature>
<evidence type="ECO:0000256" key="1">
    <source>
        <dbReference type="PROSITE-ProRule" id="PRU00723"/>
    </source>
</evidence>
<feature type="compositionally biased region" description="Polar residues" evidence="2">
    <location>
        <begin position="61"/>
        <end position="75"/>
    </location>
</feature>
<protein>
    <recommendedName>
        <fullName evidence="3">C3H1-type domain-containing protein</fullName>
    </recommendedName>
</protein>
<dbReference type="InterPro" id="IPR057683">
    <property type="entry name" value="DUF7923"/>
</dbReference>
<feature type="compositionally biased region" description="Basic and acidic residues" evidence="2">
    <location>
        <begin position="96"/>
        <end position="115"/>
    </location>
</feature>
<proteinExistence type="predicted"/>
<accession>A0A5C3DZZ8</accession>
<dbReference type="GO" id="GO:0008270">
    <property type="term" value="F:zinc ion binding"/>
    <property type="evidence" value="ECO:0007669"/>
    <property type="project" value="UniProtKB-KW"/>
</dbReference>
<dbReference type="PANTHER" id="PTHR37543">
    <property type="entry name" value="CCCH ZINC FINGER DNA BINDING PROTEIN (AFU_ORTHOLOGUE AFUA_5G12760)"/>
    <property type="match status" value="1"/>
</dbReference>
<feature type="domain" description="C3H1-type" evidence="3">
    <location>
        <begin position="538"/>
        <end position="567"/>
    </location>
</feature>
<name>A0A5C3DZZ8_9BASI</name>
<dbReference type="Proteomes" id="UP000324022">
    <property type="component" value="Unassembled WGS sequence"/>
</dbReference>
<feature type="region of interest" description="Disordered" evidence="2">
    <location>
        <begin position="232"/>
        <end position="274"/>
    </location>
</feature>
<keyword evidence="1" id="KW-0862">Zinc</keyword>
<feature type="compositionally biased region" description="Polar residues" evidence="2">
    <location>
        <begin position="161"/>
        <end position="173"/>
    </location>
</feature>
<dbReference type="Pfam" id="PF25540">
    <property type="entry name" value="DUF7923"/>
    <property type="match status" value="1"/>
</dbReference>
<dbReference type="PROSITE" id="PS50103">
    <property type="entry name" value="ZF_C3H1"/>
    <property type="match status" value="2"/>
</dbReference>
<dbReference type="OrthoDB" id="2270193at2759"/>
<organism evidence="4 5">
    <name type="scientific">Ustilago trichophora</name>
    <dbReference type="NCBI Taxonomy" id="86804"/>
    <lineage>
        <taxon>Eukaryota</taxon>
        <taxon>Fungi</taxon>
        <taxon>Dikarya</taxon>
        <taxon>Basidiomycota</taxon>
        <taxon>Ustilaginomycotina</taxon>
        <taxon>Ustilaginomycetes</taxon>
        <taxon>Ustilaginales</taxon>
        <taxon>Ustilaginaceae</taxon>
        <taxon>Ustilago</taxon>
    </lineage>
</organism>
<reference evidence="4 5" key="1">
    <citation type="submission" date="2018-03" db="EMBL/GenBank/DDBJ databases">
        <authorList>
            <person name="Guldener U."/>
        </authorList>
    </citation>
    <scope>NUCLEOTIDE SEQUENCE [LARGE SCALE GENOMIC DNA]</scope>
    <source>
        <strain evidence="4 5">NBRC100155</strain>
    </source>
</reference>
<feature type="domain" description="C3H1-type" evidence="3">
    <location>
        <begin position="578"/>
        <end position="602"/>
    </location>
</feature>
<evidence type="ECO:0000259" key="3">
    <source>
        <dbReference type="PROSITE" id="PS50103"/>
    </source>
</evidence>
<keyword evidence="1" id="KW-0479">Metal-binding</keyword>
<keyword evidence="5" id="KW-1185">Reference proteome</keyword>
<evidence type="ECO:0000313" key="5">
    <source>
        <dbReference type="Proteomes" id="UP000324022"/>
    </source>
</evidence>
<feature type="compositionally biased region" description="Polar residues" evidence="2">
    <location>
        <begin position="38"/>
        <end position="47"/>
    </location>
</feature>
<sequence>MWTASSSKAVRVLATTRAASSSAVILQTALPHRPQFSRPASTASQASLKWEKETRDKLESSSKTGSSNQRSSTAPGLSPNHAKGRTSWQFRGSTYKHKETDKLPSYKGKEKESNNSEHSGNDASDIQKKHFKPGGRVLAKTPRTFDGSPQRSASKRKATRQKGSPTADSTSMGDESPSVDIEQAAKAEIPREDPLVTAQDQLRAFFSRKTGTRPVFTSNQLKTELSREVAHSEDITYQDSELVGAMTGSNDEGTSTSTESATSASQTGTLQQLEPKYSRPTLSELQAADSNDFVGLYRSKTVWDPSKEYALMQDGPERKSFLQRALEQGPRQYIVVILDGDNLLFDPRHLNNGYEGGKFVYEELRLRIAKKHNLIPHLVDLRVRVFCALNPLATVLNNTRIVRKELLFDFFHGISDCNLSNYVVNVGRGDQAADLRVKAALADAIRDPGCFRAYLGGLDDFGYLEELDTIQRVGLLDNKVHLVQVPGFAVKSNAYREYAHRAIDLDYLFKNYEAARRDMQNYGAEAFNVARDDSVAKSTASRPCVFHHLAKDGCTQGDFCAYSHEPISMGHKQRLRNRLKQRQCPNISRGEECQFGDECLFA</sequence>
<feature type="zinc finger region" description="C3H1-type" evidence="1">
    <location>
        <begin position="538"/>
        <end position="567"/>
    </location>
</feature>
<dbReference type="AlphaFoldDB" id="A0A5C3DZZ8"/>
<feature type="zinc finger region" description="C3H1-type" evidence="1">
    <location>
        <begin position="578"/>
        <end position="602"/>
    </location>
</feature>
<dbReference type="Gene3D" id="4.10.1000.10">
    <property type="entry name" value="Zinc finger, CCCH-type"/>
    <property type="match status" value="1"/>
</dbReference>
<evidence type="ECO:0000313" key="4">
    <source>
        <dbReference type="EMBL" id="SPO23250.1"/>
    </source>
</evidence>
<dbReference type="PANTHER" id="PTHR37543:SF1">
    <property type="entry name" value="CCCH ZINC FINGER DNA BINDING PROTEIN (AFU_ORTHOLOGUE AFUA_5G12760)"/>
    <property type="match status" value="1"/>
</dbReference>
<dbReference type="InterPro" id="IPR000571">
    <property type="entry name" value="Znf_CCCH"/>
</dbReference>
<feature type="region of interest" description="Disordered" evidence="2">
    <location>
        <begin position="30"/>
        <end position="179"/>
    </location>
</feature>